<accession>W7YH94</accession>
<evidence type="ECO:0000313" key="3">
    <source>
        <dbReference type="EMBL" id="GAF03796.1"/>
    </source>
</evidence>
<dbReference type="InterPro" id="IPR013149">
    <property type="entry name" value="ADH-like_C"/>
</dbReference>
<dbReference type="STRING" id="869213.GCA_000517085_04683"/>
<dbReference type="Gene3D" id="3.90.180.10">
    <property type="entry name" value="Medium-chain alcohol dehydrogenases, catalytic domain"/>
    <property type="match status" value="1"/>
</dbReference>
<dbReference type="InterPro" id="IPR050129">
    <property type="entry name" value="Zn_alcohol_dh"/>
</dbReference>
<comment type="caution">
    <text evidence="3">The sequence shown here is derived from an EMBL/GenBank/DDBJ whole genome shotgun (WGS) entry which is preliminary data.</text>
</comment>
<feature type="domain" description="Alcohol dehydrogenase-like C-terminal" evidence="2">
    <location>
        <begin position="14"/>
        <end position="140"/>
    </location>
</feature>
<gene>
    <name evidence="3" type="ORF">JCM21142_62478</name>
</gene>
<dbReference type="EMBL" id="BAMD01000031">
    <property type="protein sequence ID" value="GAF03796.1"/>
    <property type="molecule type" value="Genomic_DNA"/>
</dbReference>
<keyword evidence="4" id="KW-1185">Reference proteome</keyword>
<name>W7YH94_9BACT</name>
<evidence type="ECO:0000256" key="1">
    <source>
        <dbReference type="ARBA" id="ARBA00023002"/>
    </source>
</evidence>
<sequence length="180" mass="19813">MKAGETAVVSGGGPIGLLVAMVAKSKGAHVILSEVNDVRVKMAQEMGFEVVNPAKENLIEYVDKKTNGGMADIVFEVAGVQPSLDITTEVVGIRGRIVLVAIYGEPKPVNLFKYFWKELTLIGARVYEKEDFDEAIDLITENKYPFETIITDTKPLEKIQELFESIDATPDGMKFLVDCQ</sequence>
<protein>
    <submittedName>
        <fullName evidence="3">Alcohol dehydrogenase</fullName>
    </submittedName>
</protein>
<evidence type="ECO:0000313" key="4">
    <source>
        <dbReference type="Proteomes" id="UP000019402"/>
    </source>
</evidence>
<dbReference type="AlphaFoldDB" id="W7YH94"/>
<evidence type="ECO:0000259" key="2">
    <source>
        <dbReference type="Pfam" id="PF00107"/>
    </source>
</evidence>
<dbReference type="RefSeq" id="WP_200871341.1">
    <property type="nucleotide sequence ID" value="NZ_BAMD01000031.1"/>
</dbReference>
<dbReference type="InterPro" id="IPR036291">
    <property type="entry name" value="NAD(P)-bd_dom_sf"/>
</dbReference>
<dbReference type="eggNOG" id="COG1063">
    <property type="taxonomic scope" value="Bacteria"/>
</dbReference>
<dbReference type="Pfam" id="PF00107">
    <property type="entry name" value="ADH_zinc_N"/>
    <property type="match status" value="1"/>
</dbReference>
<dbReference type="PANTHER" id="PTHR43401">
    <property type="entry name" value="L-THREONINE 3-DEHYDROGENASE"/>
    <property type="match status" value="1"/>
</dbReference>
<dbReference type="PANTHER" id="PTHR43401:SF2">
    <property type="entry name" value="L-THREONINE 3-DEHYDROGENASE"/>
    <property type="match status" value="1"/>
</dbReference>
<proteinExistence type="predicted"/>
<dbReference type="GO" id="GO:0016491">
    <property type="term" value="F:oxidoreductase activity"/>
    <property type="evidence" value="ECO:0007669"/>
    <property type="project" value="UniProtKB-KW"/>
</dbReference>
<dbReference type="SUPFAM" id="SSF51735">
    <property type="entry name" value="NAD(P)-binding Rossmann-fold domains"/>
    <property type="match status" value="1"/>
</dbReference>
<organism evidence="3 4">
    <name type="scientific">Saccharicrinis fermentans DSM 9555 = JCM 21142</name>
    <dbReference type="NCBI Taxonomy" id="869213"/>
    <lineage>
        <taxon>Bacteria</taxon>
        <taxon>Pseudomonadati</taxon>
        <taxon>Bacteroidota</taxon>
        <taxon>Bacteroidia</taxon>
        <taxon>Marinilabiliales</taxon>
        <taxon>Marinilabiliaceae</taxon>
        <taxon>Saccharicrinis</taxon>
    </lineage>
</organism>
<reference evidence="3 4" key="1">
    <citation type="journal article" date="2014" name="Genome Announc.">
        <title>Draft Genome Sequence of Cytophaga fermentans JCM 21142T, a Facultative Anaerobe Isolated from Marine Mud.</title>
        <authorList>
            <person name="Starns D."/>
            <person name="Oshima K."/>
            <person name="Suda W."/>
            <person name="Iino T."/>
            <person name="Yuki M."/>
            <person name="Inoue J."/>
            <person name="Kitamura K."/>
            <person name="Iida T."/>
            <person name="Darby A."/>
            <person name="Hattori M."/>
            <person name="Ohkuma M."/>
        </authorList>
    </citation>
    <scope>NUCLEOTIDE SEQUENCE [LARGE SCALE GENOMIC DNA]</scope>
    <source>
        <strain evidence="3 4">JCM 21142</strain>
    </source>
</reference>
<dbReference type="Proteomes" id="UP000019402">
    <property type="component" value="Unassembled WGS sequence"/>
</dbReference>
<dbReference type="Gene3D" id="3.40.50.720">
    <property type="entry name" value="NAD(P)-binding Rossmann-like Domain"/>
    <property type="match status" value="1"/>
</dbReference>
<keyword evidence="1" id="KW-0560">Oxidoreductase</keyword>